<evidence type="ECO:0000256" key="1">
    <source>
        <dbReference type="ARBA" id="ARBA00007637"/>
    </source>
</evidence>
<evidence type="ECO:0000259" key="3">
    <source>
        <dbReference type="Pfam" id="PF01370"/>
    </source>
</evidence>
<sequence>MNVLVTGSYGRCGTAIIDHLDGEPSYEFTYLNRSDRPSDHRYGGFDTHVANISEYDAIRPAFDEQDAVVHLAAYPYTDGEWQDVLEPNVIGMYNALEAARTAEVETFVFASTNHVMGMYEEEHAPELYEPEYDLRLEPTDPVRPDSCYGATKSFGEDLGRYYVERYEYPKQFYALRICSVLPYGCDHPYGRAERHVANGDYERDSSEYGRSVARIKAMWHSRRDFAQLVERCLEDEQVTFDIFNGVSDNDRRWFSIQNARERLGYDPVDNGETWTEPPSNSSEQPR</sequence>
<accession>A0AAV3TEV6</accession>
<reference evidence="4 5" key="1">
    <citation type="journal article" date="2019" name="Int. J. Syst. Evol. Microbiol.">
        <title>The Global Catalogue of Microorganisms (GCM) 10K type strain sequencing project: providing services to taxonomists for standard genome sequencing and annotation.</title>
        <authorList>
            <consortium name="The Broad Institute Genomics Platform"/>
            <consortium name="The Broad Institute Genome Sequencing Center for Infectious Disease"/>
            <person name="Wu L."/>
            <person name="Ma J."/>
        </authorList>
    </citation>
    <scope>NUCLEOTIDE SEQUENCE [LARGE SCALE GENOMIC DNA]</scope>
    <source>
        <strain evidence="4 5">JCM 16328</strain>
    </source>
</reference>
<name>A0AAV3TEV6_9EURY</name>
<dbReference type="RefSeq" id="WP_343775580.1">
    <property type="nucleotide sequence ID" value="NZ_BAAADV010000008.1"/>
</dbReference>
<dbReference type="InterPro" id="IPR001509">
    <property type="entry name" value="Epimerase_deHydtase"/>
</dbReference>
<gene>
    <name evidence="4" type="primary">azf_2</name>
    <name evidence="4" type="ORF">GCM10009020_33860</name>
</gene>
<dbReference type="AlphaFoldDB" id="A0AAV3TEV6"/>
<dbReference type="PANTHER" id="PTHR43000">
    <property type="entry name" value="DTDP-D-GLUCOSE 4,6-DEHYDRATASE-RELATED"/>
    <property type="match status" value="1"/>
</dbReference>
<proteinExistence type="inferred from homology"/>
<comment type="caution">
    <text evidence="4">The sequence shown here is derived from an EMBL/GenBank/DDBJ whole genome shotgun (WGS) entry which is preliminary data.</text>
</comment>
<dbReference type="EMBL" id="BAAADV010000008">
    <property type="protein sequence ID" value="GAA0681962.1"/>
    <property type="molecule type" value="Genomic_DNA"/>
</dbReference>
<dbReference type="Proteomes" id="UP001500420">
    <property type="component" value="Unassembled WGS sequence"/>
</dbReference>
<dbReference type="Pfam" id="PF01370">
    <property type="entry name" value="Epimerase"/>
    <property type="match status" value="1"/>
</dbReference>
<evidence type="ECO:0000313" key="5">
    <source>
        <dbReference type="Proteomes" id="UP001500420"/>
    </source>
</evidence>
<feature type="domain" description="NAD-dependent epimerase/dehydratase" evidence="3">
    <location>
        <begin position="3"/>
        <end position="184"/>
    </location>
</feature>
<evidence type="ECO:0000313" key="4">
    <source>
        <dbReference type="EMBL" id="GAA0681962.1"/>
    </source>
</evidence>
<dbReference type="CDD" id="cd08946">
    <property type="entry name" value="SDR_e"/>
    <property type="match status" value="1"/>
</dbReference>
<dbReference type="Gene3D" id="3.40.50.720">
    <property type="entry name" value="NAD(P)-binding Rossmann-like Domain"/>
    <property type="match status" value="1"/>
</dbReference>
<evidence type="ECO:0000256" key="2">
    <source>
        <dbReference type="SAM" id="MobiDB-lite"/>
    </source>
</evidence>
<feature type="compositionally biased region" description="Polar residues" evidence="2">
    <location>
        <begin position="272"/>
        <end position="286"/>
    </location>
</feature>
<protein>
    <submittedName>
        <fullName evidence="4">NAD-dependent glucose-6-phosphate dehydrogenase Azf</fullName>
    </submittedName>
</protein>
<feature type="region of interest" description="Disordered" evidence="2">
    <location>
        <begin position="264"/>
        <end position="286"/>
    </location>
</feature>
<comment type="similarity">
    <text evidence="1">Belongs to the NAD(P)-dependent epimerase/dehydratase family.</text>
</comment>
<keyword evidence="5" id="KW-1185">Reference proteome</keyword>
<organism evidence="4 5">
    <name type="scientific">Natronoarchaeum mannanilyticum</name>
    <dbReference type="NCBI Taxonomy" id="926360"/>
    <lineage>
        <taxon>Archaea</taxon>
        <taxon>Methanobacteriati</taxon>
        <taxon>Methanobacteriota</taxon>
        <taxon>Stenosarchaea group</taxon>
        <taxon>Halobacteria</taxon>
        <taxon>Halobacteriales</taxon>
        <taxon>Natronoarchaeaceae</taxon>
    </lineage>
</organism>
<dbReference type="InterPro" id="IPR036291">
    <property type="entry name" value="NAD(P)-bd_dom_sf"/>
</dbReference>
<dbReference type="SUPFAM" id="SSF51735">
    <property type="entry name" value="NAD(P)-binding Rossmann-fold domains"/>
    <property type="match status" value="1"/>
</dbReference>